<dbReference type="GO" id="GO:0005975">
    <property type="term" value="P:carbohydrate metabolic process"/>
    <property type="evidence" value="ECO:0007669"/>
    <property type="project" value="InterPro"/>
</dbReference>
<proteinExistence type="inferred from homology"/>
<evidence type="ECO:0000256" key="9">
    <source>
        <dbReference type="SAM" id="MobiDB-lite"/>
    </source>
</evidence>
<dbReference type="PANTHER" id="PTHR11742:SF103">
    <property type="entry name" value="ENDOPLASMIC RETICULUM MANNOSIDASE MNL2-RELATED"/>
    <property type="match status" value="1"/>
</dbReference>
<dbReference type="EC" id="3.2.1.-" evidence="8"/>
<evidence type="ECO:0000256" key="4">
    <source>
        <dbReference type="ARBA" id="ARBA00022801"/>
    </source>
</evidence>
<keyword evidence="11" id="KW-1185">Reference proteome</keyword>
<evidence type="ECO:0000313" key="11">
    <source>
        <dbReference type="Proteomes" id="UP001140562"/>
    </source>
</evidence>
<dbReference type="GO" id="GO:0005509">
    <property type="term" value="F:calcium ion binding"/>
    <property type="evidence" value="ECO:0007669"/>
    <property type="project" value="InterPro"/>
</dbReference>
<dbReference type="GO" id="GO:0004571">
    <property type="term" value="F:mannosyl-oligosaccharide 1,2-alpha-mannosidase activity"/>
    <property type="evidence" value="ECO:0007669"/>
    <property type="project" value="InterPro"/>
</dbReference>
<dbReference type="GO" id="GO:0016020">
    <property type="term" value="C:membrane"/>
    <property type="evidence" value="ECO:0007669"/>
    <property type="project" value="InterPro"/>
</dbReference>
<evidence type="ECO:0000256" key="8">
    <source>
        <dbReference type="RuleBase" id="RU361193"/>
    </source>
</evidence>
<keyword evidence="8" id="KW-0326">Glycosidase</keyword>
<evidence type="ECO:0000256" key="5">
    <source>
        <dbReference type="ARBA" id="ARBA00023157"/>
    </source>
</evidence>
<dbReference type="EMBL" id="JAPEUV010000013">
    <property type="protein sequence ID" value="KAJ4341098.1"/>
    <property type="molecule type" value="Genomic_DNA"/>
</dbReference>
<dbReference type="PRINTS" id="PR00747">
    <property type="entry name" value="GLYHDRLASE47"/>
</dbReference>
<comment type="pathway">
    <text evidence="2">Protein modification; protein glycosylation.</text>
</comment>
<evidence type="ECO:0000256" key="1">
    <source>
        <dbReference type="ARBA" id="ARBA00001913"/>
    </source>
</evidence>
<dbReference type="GO" id="GO:0036503">
    <property type="term" value="P:ERAD pathway"/>
    <property type="evidence" value="ECO:0007669"/>
    <property type="project" value="UniProtKB-ARBA"/>
</dbReference>
<dbReference type="Pfam" id="PF01532">
    <property type="entry name" value="Glyco_hydro_47"/>
    <property type="match status" value="1"/>
</dbReference>
<name>A0A9W9C257_9PLEO</name>
<feature type="region of interest" description="Disordered" evidence="9">
    <location>
        <begin position="811"/>
        <end position="839"/>
    </location>
</feature>
<keyword evidence="4 8" id="KW-0378">Hydrolase</keyword>
<dbReference type="AlphaFoldDB" id="A0A9W9C257"/>
<feature type="disulfide bond" evidence="7">
    <location>
        <begin position="639"/>
        <end position="668"/>
    </location>
</feature>
<feature type="compositionally biased region" description="Low complexity" evidence="9">
    <location>
        <begin position="91"/>
        <end position="118"/>
    </location>
</feature>
<dbReference type="InterPro" id="IPR050749">
    <property type="entry name" value="Glycosyl_Hydrolase_47"/>
</dbReference>
<dbReference type="PANTHER" id="PTHR11742">
    <property type="entry name" value="MANNOSYL-OLIGOSACCHARIDE ALPHA-1,2-MANNOSIDASE-RELATED"/>
    <property type="match status" value="1"/>
</dbReference>
<evidence type="ECO:0000256" key="6">
    <source>
        <dbReference type="PIRSR" id="PIRSR601382-1"/>
    </source>
</evidence>
<dbReference type="InterPro" id="IPR001382">
    <property type="entry name" value="Glyco_hydro_47"/>
</dbReference>
<feature type="region of interest" description="Disordered" evidence="9">
    <location>
        <begin position="69"/>
        <end position="135"/>
    </location>
</feature>
<evidence type="ECO:0000256" key="2">
    <source>
        <dbReference type="ARBA" id="ARBA00004922"/>
    </source>
</evidence>
<dbReference type="GO" id="GO:0005783">
    <property type="term" value="C:endoplasmic reticulum"/>
    <property type="evidence" value="ECO:0007669"/>
    <property type="project" value="TreeGrafter"/>
</dbReference>
<protein>
    <recommendedName>
        <fullName evidence="8">alpha-1,2-Mannosidase</fullName>
        <ecNumber evidence="8">3.2.1.-</ecNumber>
    </recommendedName>
</protein>
<comment type="cofactor">
    <cofactor evidence="1">
        <name>Ca(2+)</name>
        <dbReference type="ChEBI" id="CHEBI:29108"/>
    </cofactor>
</comment>
<comment type="similarity">
    <text evidence="3 8">Belongs to the glycosyl hydrolase 47 family.</text>
</comment>
<dbReference type="Gene3D" id="1.50.10.10">
    <property type="match status" value="3"/>
</dbReference>
<feature type="region of interest" description="Disordered" evidence="9">
    <location>
        <begin position="525"/>
        <end position="546"/>
    </location>
</feature>
<dbReference type="OrthoDB" id="8118055at2759"/>
<gene>
    <name evidence="10" type="ORF">N0V87_002140</name>
</gene>
<dbReference type="InterPro" id="IPR012341">
    <property type="entry name" value="6hp_glycosidase-like_sf"/>
</dbReference>
<evidence type="ECO:0000256" key="3">
    <source>
        <dbReference type="ARBA" id="ARBA00007658"/>
    </source>
</evidence>
<feature type="active site" description="Proton donor" evidence="6">
    <location>
        <position position="274"/>
    </location>
</feature>
<keyword evidence="5 7" id="KW-1015">Disulfide bond</keyword>
<comment type="caution">
    <text evidence="10">The sequence shown here is derived from an EMBL/GenBank/DDBJ whole genome shotgun (WGS) entry which is preliminary data.</text>
</comment>
<dbReference type="Proteomes" id="UP001140562">
    <property type="component" value="Unassembled WGS sequence"/>
</dbReference>
<feature type="active site" evidence="6">
    <location>
        <position position="902"/>
    </location>
</feature>
<feature type="active site" description="Proton donor" evidence="6">
    <location>
        <position position="682"/>
    </location>
</feature>
<dbReference type="SUPFAM" id="SSF48225">
    <property type="entry name" value="Seven-hairpin glycosidases"/>
    <property type="match status" value="1"/>
</dbReference>
<feature type="active site" evidence="6">
    <location>
        <position position="563"/>
    </location>
</feature>
<dbReference type="InterPro" id="IPR036026">
    <property type="entry name" value="Seven-hairpin_glycosidases"/>
</dbReference>
<evidence type="ECO:0000256" key="7">
    <source>
        <dbReference type="PIRSR" id="PIRSR601382-3"/>
    </source>
</evidence>
<sequence>MLRMRRYRVFLVFAVITVFAIYKFGTSGATWREAASNAAGKLEDAAEDTIQYIKKPNVVAQETRKFEVDVPTATRKTPLQTPPPPAAPVNSPAGRKSSAAPASSPAVTPKLPQQQLPTVPTPKPGRPGNPANAVLPESSIEPVYWSKLPENFPVPSESMIQLPSGKPKPIKRIQFDFKPETPEAKAARVAKLDTIRNVAKKSWKGYRELAWEHDELKPVSGEFKDPFAGWRATLVDALDTLWIMGLKEEFADAVRAVATLDFTTTSRADIPLFETTIRYLGGLLAAYDISGKQYKILLDKAVELAEVLYSAFDTPNRMPETYYYWRSQFASNPHRAGTRVVLAEIGSLSMEFTRLAQLTGEHKYYDAIARITDLLEEFQANTRLPGMWPTYLDASGCNYTAIDVPPPAPAPLNIPPEDILTPGNPNLIPTPTPTDAGNKKMIPLDLPDPIVLTPNGVNPTWVPPKSGLDDPMLAALGNPAKMSALPVLERRQLNTEKRTPPKKVTDLEADLLALQKGNVDSVKLDAASSPVTPARTGPTCRPQGFASSSSYGHEEYTLGGMSDSTYEYLPKQWLLLGGQVEKYRAMFEWSMDVVKKHLIFRPMVPKENDILHSGKFNVQSLKGEPLDGDLEPENAHLTCFAGGMFAMGAKIFDRPEDLEVAKKLTEGCIYAYDMTTTGIMPEGYDAVPCESRTECPWNETLYHELIDPRSEWRIQNYQEQLQQYQLNIVSASSWYESAMADFTAAPKPALNPQVVAAQPTPTPSYVFADTLDKRQVIDLLDDATHVNTEDIPGIPAKAPNPSPPAAVRPLAVPHMPHQDHDSVMGGEPEEGEGPPTKVQPNLDIPEVGGSPLPSRIAPAFPYVYSPMPVLSHKEYVKNRIEEERLPEGVVRIGARNYILRPEAIESVWYMYRITGDAHWREAGWRMFEAVKRATTAEFGNSAIDDVTKQVPELNDSMESFWLAETLKYFYLLFADESEVSLDDKQMELLVGLYVELNLGALSPDPEDWSYTIELDRLPRQFLKDLSEPFMGRSKYQQERV</sequence>
<organism evidence="10 11">
    <name type="scientific">Didymella glomerata</name>
    <dbReference type="NCBI Taxonomy" id="749621"/>
    <lineage>
        <taxon>Eukaryota</taxon>
        <taxon>Fungi</taxon>
        <taxon>Dikarya</taxon>
        <taxon>Ascomycota</taxon>
        <taxon>Pezizomycotina</taxon>
        <taxon>Dothideomycetes</taxon>
        <taxon>Pleosporomycetidae</taxon>
        <taxon>Pleosporales</taxon>
        <taxon>Pleosporineae</taxon>
        <taxon>Didymellaceae</taxon>
        <taxon>Didymella</taxon>
    </lineage>
</organism>
<accession>A0A9W9C257</accession>
<evidence type="ECO:0000313" key="10">
    <source>
        <dbReference type="EMBL" id="KAJ4341098.1"/>
    </source>
</evidence>
<reference evidence="10" key="1">
    <citation type="submission" date="2022-10" db="EMBL/GenBank/DDBJ databases">
        <title>Tapping the CABI collections for fungal endophytes: first genome assemblies for Collariella, Neodidymelliopsis, Ascochyta clinopodiicola, Didymella pomorum, Didymosphaeria variabile, Neocosmospora piperis and Neocucurbitaria cava.</title>
        <authorList>
            <person name="Hill R."/>
        </authorList>
    </citation>
    <scope>NUCLEOTIDE SEQUENCE</scope>
    <source>
        <strain evidence="10">IMI 360193</strain>
    </source>
</reference>